<dbReference type="InterPro" id="IPR010096">
    <property type="entry name" value="NADH-Q_OxRdtase_suN/2"/>
</dbReference>
<keyword evidence="4 5" id="KW-0472">Membrane</keyword>
<feature type="domain" description="NADH:quinone oxidoreductase/Mrp antiporter transmembrane" evidence="6">
    <location>
        <begin position="129"/>
        <end position="430"/>
    </location>
</feature>
<dbReference type="GO" id="GO:0016020">
    <property type="term" value="C:membrane"/>
    <property type="evidence" value="ECO:0007669"/>
    <property type="project" value="UniProtKB-SubCell"/>
</dbReference>
<dbReference type="HAMAP" id="MF_00445">
    <property type="entry name" value="NDH1_NuoN_1"/>
    <property type="match status" value="1"/>
</dbReference>
<feature type="transmembrane region" description="Helical" evidence="5">
    <location>
        <begin position="332"/>
        <end position="353"/>
    </location>
</feature>
<feature type="transmembrane region" description="Helical" evidence="5">
    <location>
        <begin position="46"/>
        <end position="65"/>
    </location>
</feature>
<feature type="transmembrane region" description="Helical" evidence="5">
    <location>
        <begin position="110"/>
        <end position="127"/>
    </location>
</feature>
<feature type="transmembrane region" description="Helical" evidence="5">
    <location>
        <begin position="279"/>
        <end position="301"/>
    </location>
</feature>
<feature type="transmembrane region" description="Helical" evidence="5">
    <location>
        <begin position="247"/>
        <end position="273"/>
    </location>
</feature>
<feature type="transmembrane region" description="Helical" evidence="5">
    <location>
        <begin position="164"/>
        <end position="190"/>
    </location>
</feature>
<comment type="subcellular location">
    <subcellularLocation>
        <location evidence="1">Membrane</location>
        <topology evidence="1">Multi-pass membrane protein</topology>
    </subcellularLocation>
</comment>
<evidence type="ECO:0000313" key="7">
    <source>
        <dbReference type="EMBL" id="QNM39627.1"/>
    </source>
</evidence>
<evidence type="ECO:0000256" key="1">
    <source>
        <dbReference type="ARBA" id="ARBA00004141"/>
    </source>
</evidence>
<dbReference type="GO" id="GO:0042773">
    <property type="term" value="P:ATP synthesis coupled electron transport"/>
    <property type="evidence" value="ECO:0007669"/>
    <property type="project" value="InterPro"/>
</dbReference>
<dbReference type="RefSeq" id="YP_009988351.1">
    <property type="nucleotide sequence ID" value="NC_052714.1"/>
</dbReference>
<proteinExistence type="inferred from homology"/>
<dbReference type="EMBL" id="MT742603">
    <property type="protein sequence ID" value="QNM39627.1"/>
    <property type="molecule type" value="Genomic_DNA"/>
</dbReference>
<protein>
    <submittedName>
        <fullName evidence="7">NADH dehydrogenase subunit 2</fullName>
    </submittedName>
</protein>
<feature type="transmembrane region" description="Helical" evidence="5">
    <location>
        <begin position="15"/>
        <end position="39"/>
    </location>
</feature>
<evidence type="ECO:0000259" key="6">
    <source>
        <dbReference type="Pfam" id="PF00361"/>
    </source>
</evidence>
<feature type="transmembrane region" description="Helical" evidence="5">
    <location>
        <begin position="210"/>
        <end position="227"/>
    </location>
</feature>
<dbReference type="Pfam" id="PF00361">
    <property type="entry name" value="Proton_antipo_M"/>
    <property type="match status" value="1"/>
</dbReference>
<gene>
    <name evidence="7" type="primary">nad2</name>
</gene>
<feature type="transmembrane region" description="Helical" evidence="5">
    <location>
        <begin position="373"/>
        <end position="395"/>
    </location>
</feature>
<dbReference type="GeneID" id="62620162"/>
<evidence type="ECO:0000256" key="2">
    <source>
        <dbReference type="ARBA" id="ARBA00022692"/>
    </source>
</evidence>
<feature type="transmembrane region" description="Helical" evidence="5">
    <location>
        <begin position="133"/>
        <end position="152"/>
    </location>
</feature>
<evidence type="ECO:0000256" key="4">
    <source>
        <dbReference type="ARBA" id="ARBA00023136"/>
    </source>
</evidence>
<feature type="transmembrane region" description="Helical" evidence="5">
    <location>
        <begin position="308"/>
        <end position="326"/>
    </location>
</feature>
<evidence type="ECO:0000256" key="3">
    <source>
        <dbReference type="ARBA" id="ARBA00022989"/>
    </source>
</evidence>
<dbReference type="InterPro" id="IPR001750">
    <property type="entry name" value="ND/Mrp_TM"/>
</dbReference>
<organism evidence="7">
    <name type="scientific">Gelidiella flabella</name>
    <dbReference type="NCBI Taxonomy" id="2026927"/>
    <lineage>
        <taxon>Eukaryota</taxon>
        <taxon>Rhodophyta</taxon>
        <taxon>Florideophyceae</taxon>
        <taxon>Rhodymeniophycidae</taxon>
        <taxon>Gelidiales</taxon>
        <taxon>Gelidiellaceae</taxon>
        <taxon>Gelidiella</taxon>
    </lineage>
</organism>
<evidence type="ECO:0000256" key="5">
    <source>
        <dbReference type="SAM" id="Phobius"/>
    </source>
</evidence>
<accession>A0A7G9IW83</accession>
<dbReference type="PANTHER" id="PTHR22773">
    <property type="entry name" value="NADH DEHYDROGENASE"/>
    <property type="match status" value="1"/>
</dbReference>
<dbReference type="GO" id="GO:0008137">
    <property type="term" value="F:NADH dehydrogenase (ubiquinone) activity"/>
    <property type="evidence" value="ECO:0007669"/>
    <property type="project" value="InterPro"/>
</dbReference>
<feature type="transmembrane region" description="Helical" evidence="5">
    <location>
        <begin position="407"/>
        <end position="437"/>
    </location>
</feature>
<name>A0A7G9IW83_9FLOR</name>
<feature type="transmembrane region" description="Helical" evidence="5">
    <location>
        <begin position="85"/>
        <end position="103"/>
    </location>
</feature>
<keyword evidence="2 5" id="KW-0812">Transmembrane</keyword>
<keyword evidence="3 5" id="KW-1133">Transmembrane helix</keyword>
<dbReference type="AlphaFoldDB" id="A0A7G9IW83"/>
<feature type="transmembrane region" description="Helical" evidence="5">
    <location>
        <begin position="457"/>
        <end position="475"/>
    </location>
</feature>
<dbReference type="NCBIfam" id="TIGR01770">
    <property type="entry name" value="NDH_I_N"/>
    <property type="match status" value="1"/>
</dbReference>
<keyword evidence="7" id="KW-0496">Mitochondrion</keyword>
<sequence length="492" mass="55320">MNYVLYDFYSTITEIYLLLSITYLLIYGVFLSASANLGFPILNKNFGFLTLQILLLSFFLTQNSINLVSWNSFLILDDFSIGAKTIILLTVFIWVTLIIQYPMQAKINAFEFWILILLAVVAILLIIQSYDLLSIYLTIEFQSLIFYILASFKRTSEFSTEAGLKYFVLGAFSSALLLFGFSFLYGLTGLTNLNDFSNLFIGFVTTTENFPIEIVLCLLIILTALFFKISASPFHMWAPDVYEGASITVTAFFAAIPKLAIFSILFRFLFFSFCDFIEWWNSLVLFCALLSLVIGALGAFTQAKWKRFMAFSSIANVGFLLLALALGSTESIFSVVVYLIIYSITTLGIFGIIMSLQQYSHFKLYQSRYLSDLMMLATTNPILAVTASIFLFSTAGIPPLAGFFSKLFILLTAIKCNVIGTSIIVVIINCIACFYYIRLIKGMYFSKVKYWPVLAPLNKLASLILGISLTFLSWLCVDLELISLTSTLMLSI</sequence>
<geneLocation type="mitochondrion" evidence="7"/>
<reference evidence="7" key="1">
    <citation type="submission" date="2020-07" db="EMBL/GenBank/DDBJ databases">
        <title>Complete mitochondrial genomes reveal population-level patterns in the widespread red alga Gelidiella fanii (Gelidiales, Rhodophyta).</title>
        <authorList>
            <person name="Boo G.H."/>
            <person name="Zubia M."/>
            <person name="Hughey J.R."/>
            <person name="Sherwood A.R."/>
            <person name="Fujii M.T."/>
            <person name="Boo S.M."/>
            <person name="Miller K.A."/>
        </authorList>
    </citation>
    <scope>NUCLEOTIDE SEQUENCE</scope>
</reference>